<comment type="subcellular location">
    <subcellularLocation>
        <location evidence="1">Nucleus</location>
    </subcellularLocation>
</comment>
<keyword evidence="3" id="KW-0862">Zinc</keyword>
<dbReference type="PROSITE" id="PS50048">
    <property type="entry name" value="ZN2_CY6_FUNGAL_2"/>
    <property type="match status" value="1"/>
</dbReference>
<dbReference type="SMART" id="SM00906">
    <property type="entry name" value="Fungal_trans"/>
    <property type="match status" value="1"/>
</dbReference>
<keyword evidence="4" id="KW-0805">Transcription regulation</keyword>
<dbReference type="PANTHER" id="PTHR47782:SF8">
    <property type="entry name" value="ZN(II)2CYS6 TRANSCRIPTION FACTOR (EUROFUNG)"/>
    <property type="match status" value="1"/>
</dbReference>
<dbReference type="InterPro" id="IPR001138">
    <property type="entry name" value="Zn2Cys6_DnaBD"/>
</dbReference>
<dbReference type="PROSITE" id="PS00463">
    <property type="entry name" value="ZN2_CY6_FUNGAL_1"/>
    <property type="match status" value="1"/>
</dbReference>
<feature type="compositionally biased region" description="Polar residues" evidence="8">
    <location>
        <begin position="619"/>
        <end position="631"/>
    </location>
</feature>
<feature type="domain" description="Zn(2)-C6 fungal-type" evidence="9">
    <location>
        <begin position="52"/>
        <end position="82"/>
    </location>
</feature>
<evidence type="ECO:0000256" key="3">
    <source>
        <dbReference type="ARBA" id="ARBA00022833"/>
    </source>
</evidence>
<dbReference type="InterPro" id="IPR007219">
    <property type="entry name" value="XnlR_reg_dom"/>
</dbReference>
<dbReference type="InterPro" id="IPR052202">
    <property type="entry name" value="Yeast_MetPath_Reg"/>
</dbReference>
<dbReference type="InterPro" id="IPR036864">
    <property type="entry name" value="Zn2-C6_fun-type_DNA-bd_sf"/>
</dbReference>
<evidence type="ECO:0000256" key="6">
    <source>
        <dbReference type="ARBA" id="ARBA00023163"/>
    </source>
</evidence>
<dbReference type="EMBL" id="JAQQWM010000008">
    <property type="protein sequence ID" value="KAK8053189.1"/>
    <property type="molecule type" value="Genomic_DNA"/>
</dbReference>
<organism evidence="10 11">
    <name type="scientific">Apiospora saccharicola</name>
    <dbReference type="NCBI Taxonomy" id="335842"/>
    <lineage>
        <taxon>Eukaryota</taxon>
        <taxon>Fungi</taxon>
        <taxon>Dikarya</taxon>
        <taxon>Ascomycota</taxon>
        <taxon>Pezizomycotina</taxon>
        <taxon>Sordariomycetes</taxon>
        <taxon>Xylariomycetidae</taxon>
        <taxon>Amphisphaeriales</taxon>
        <taxon>Apiosporaceae</taxon>
        <taxon>Apiospora</taxon>
    </lineage>
</organism>
<keyword evidence="7" id="KW-0539">Nucleus</keyword>
<proteinExistence type="predicted"/>
<dbReference type="PANTHER" id="PTHR47782">
    <property type="entry name" value="ZN(II)2CYS6 TRANSCRIPTION FACTOR (EUROFUNG)-RELATED"/>
    <property type="match status" value="1"/>
</dbReference>
<sequence>MDASDVFRHIEGLGTYQPRFPQGFQPGRPTIAIRDEHVEEDGSHRIAHTLTACCRCRQRKTRCDPTLPRCLPCERSGSVCEYFDTTKGKKISRYYVVKLQARVRALEAELGQYTDEDDFPKNSDDIVGPGGLVRLNETDETPRYLGPSSGIAMTRILMEEAKRYTDSQHISQLIPEVRVRRQAAAGGPGHMGLRSQSFSMPPPMMTRKKSYPMISAFPADNLPSRGIADKLVEVYCQRGQILTPTLHENRLASDLDDVYNGSQDAYQHFVIRMVMAISMQKLDTTYAGLADSYYLAAMQRFEEVVRPKDLKTIQCLALIGQYSLLTPTRTSVYYIIGLATRICQQLGLADEKTISMGTEDPLTLDMRRRLSWSITAMEFGLASSMGRPNGFAKSDDLVDVKFFESAKDKNITEHGIMQGPADEKKLIAIHFCKMRLCQSEIKRVLYEKKQPEPRDERHPWFTAMETKLDQWLNASPASPAWCKPWFTGKYHAMIISLHRPSPQVPKPSSRSADRCFDSAAYIINLSSKQMMAAAVDITWMFVFTLYMSLNTILWCVAAYPNVRGAHSMEEVEELVNVALDILDQCGERWPGISAASELYSTFSRACLLSYESRDTPVMSASSTFGTPSSQQDTNSPSTSDNSSATTVSRQAATNGVPAFNPPQFGYVFDTAPEPVNFVDNPFAGQPTFRSNSIFHNPAPSDPPGRRFSYFPPDFTQSNENLLLEESTPPESDTNASPPLLSPPHHLPTPPESVPPGAGATPIMSTPIMPTSTMATPNLVHASPVNMPQNHQMGQAQRQQQHQQHPQQQQQQRNAFTIPPLPHHQNHHPQGQRPLPQATTVTDWFNPPPPFISPYTFGGMNSDYWAPSNNPNGLGVMGLGDTQMHNMPPERQGSLSVAQQVELMGVLENEGMTDIDTYLSLGGMGYGNDMRSNGASGMSWAGQ</sequence>
<keyword evidence="11" id="KW-1185">Reference proteome</keyword>
<feature type="region of interest" description="Disordered" evidence="8">
    <location>
        <begin position="688"/>
        <end position="841"/>
    </location>
</feature>
<evidence type="ECO:0000259" key="9">
    <source>
        <dbReference type="PROSITE" id="PS50048"/>
    </source>
</evidence>
<evidence type="ECO:0000313" key="10">
    <source>
        <dbReference type="EMBL" id="KAK8053189.1"/>
    </source>
</evidence>
<dbReference type="Pfam" id="PF04082">
    <property type="entry name" value="Fungal_trans"/>
    <property type="match status" value="1"/>
</dbReference>
<feature type="region of interest" description="Disordered" evidence="8">
    <location>
        <begin position="619"/>
        <end position="656"/>
    </location>
</feature>
<evidence type="ECO:0000256" key="7">
    <source>
        <dbReference type="ARBA" id="ARBA00023242"/>
    </source>
</evidence>
<feature type="compositionally biased region" description="Pro residues" evidence="8">
    <location>
        <begin position="739"/>
        <end position="753"/>
    </location>
</feature>
<keyword evidence="6" id="KW-0804">Transcription</keyword>
<gene>
    <name evidence="10" type="ORF">PG996_012490</name>
</gene>
<feature type="compositionally biased region" description="Low complexity" evidence="8">
    <location>
        <begin position="788"/>
        <end position="811"/>
    </location>
</feature>
<dbReference type="Pfam" id="PF00172">
    <property type="entry name" value="Zn_clus"/>
    <property type="match status" value="1"/>
</dbReference>
<evidence type="ECO:0000256" key="1">
    <source>
        <dbReference type="ARBA" id="ARBA00004123"/>
    </source>
</evidence>
<comment type="caution">
    <text evidence="10">The sequence shown here is derived from an EMBL/GenBank/DDBJ whole genome shotgun (WGS) entry which is preliminary data.</text>
</comment>
<dbReference type="SMART" id="SM00066">
    <property type="entry name" value="GAL4"/>
    <property type="match status" value="1"/>
</dbReference>
<evidence type="ECO:0000256" key="8">
    <source>
        <dbReference type="SAM" id="MobiDB-lite"/>
    </source>
</evidence>
<accession>A0ABR1U2Q5</accession>
<dbReference type="Gene3D" id="4.10.240.10">
    <property type="entry name" value="Zn(2)-C6 fungal-type DNA-binding domain"/>
    <property type="match status" value="1"/>
</dbReference>
<evidence type="ECO:0000256" key="5">
    <source>
        <dbReference type="ARBA" id="ARBA00023125"/>
    </source>
</evidence>
<keyword evidence="5" id="KW-0238">DNA-binding</keyword>
<keyword evidence="2" id="KW-0479">Metal-binding</keyword>
<dbReference type="Proteomes" id="UP001446871">
    <property type="component" value="Unassembled WGS sequence"/>
</dbReference>
<dbReference type="CDD" id="cd12148">
    <property type="entry name" value="fungal_TF_MHR"/>
    <property type="match status" value="1"/>
</dbReference>
<dbReference type="CDD" id="cd00067">
    <property type="entry name" value="GAL4"/>
    <property type="match status" value="1"/>
</dbReference>
<name>A0ABR1U2Q5_9PEZI</name>
<dbReference type="SUPFAM" id="SSF57701">
    <property type="entry name" value="Zn2/Cys6 DNA-binding domain"/>
    <property type="match status" value="1"/>
</dbReference>
<feature type="compositionally biased region" description="Low complexity" evidence="8">
    <location>
        <begin position="632"/>
        <end position="646"/>
    </location>
</feature>
<reference evidence="10 11" key="1">
    <citation type="submission" date="2023-01" db="EMBL/GenBank/DDBJ databases">
        <title>Analysis of 21 Apiospora genomes using comparative genomics revels a genus with tremendous synthesis potential of carbohydrate active enzymes and secondary metabolites.</title>
        <authorList>
            <person name="Sorensen T."/>
        </authorList>
    </citation>
    <scope>NUCLEOTIDE SEQUENCE [LARGE SCALE GENOMIC DNA]</scope>
    <source>
        <strain evidence="10 11">CBS 83171</strain>
    </source>
</reference>
<evidence type="ECO:0000256" key="4">
    <source>
        <dbReference type="ARBA" id="ARBA00023015"/>
    </source>
</evidence>
<evidence type="ECO:0000256" key="2">
    <source>
        <dbReference type="ARBA" id="ARBA00022723"/>
    </source>
</evidence>
<protein>
    <recommendedName>
        <fullName evidence="9">Zn(2)-C6 fungal-type domain-containing protein</fullName>
    </recommendedName>
</protein>
<evidence type="ECO:0000313" key="11">
    <source>
        <dbReference type="Proteomes" id="UP001446871"/>
    </source>
</evidence>